<dbReference type="InterPro" id="IPR050490">
    <property type="entry name" value="Bact_solute-bd_prot1"/>
</dbReference>
<proteinExistence type="predicted"/>
<evidence type="ECO:0000313" key="2">
    <source>
        <dbReference type="Proteomes" id="UP001526426"/>
    </source>
</evidence>
<protein>
    <submittedName>
        <fullName evidence="1">ABC transporter substrate-binding protein</fullName>
    </submittedName>
</protein>
<reference evidence="1 2" key="1">
    <citation type="submission" date="2021-08" db="EMBL/GenBank/DDBJ databases">
        <title>Draft genome sequence of Spirulina subsalsa with high tolerance to salinity and hype-accumulation of phycocyanin.</title>
        <authorList>
            <person name="Pei H."/>
            <person name="Jiang L."/>
        </authorList>
    </citation>
    <scope>NUCLEOTIDE SEQUENCE [LARGE SCALE GENOMIC DNA]</scope>
    <source>
        <strain evidence="1 2">FACHB-351</strain>
    </source>
</reference>
<evidence type="ECO:0000313" key="1">
    <source>
        <dbReference type="EMBL" id="MCW6037631.1"/>
    </source>
</evidence>
<dbReference type="SUPFAM" id="SSF53850">
    <property type="entry name" value="Periplasmic binding protein-like II"/>
    <property type="match status" value="1"/>
</dbReference>
<dbReference type="Gene3D" id="3.40.190.10">
    <property type="entry name" value="Periplasmic binding protein-like II"/>
    <property type="match status" value="1"/>
</dbReference>
<dbReference type="PANTHER" id="PTHR43649:SF12">
    <property type="entry name" value="DIACETYLCHITOBIOSE BINDING PROTEIN DASA"/>
    <property type="match status" value="1"/>
</dbReference>
<comment type="caution">
    <text evidence="1">The sequence shown here is derived from an EMBL/GenBank/DDBJ whole genome shotgun (WGS) entry which is preliminary data.</text>
</comment>
<keyword evidence="2" id="KW-1185">Reference proteome</keyword>
<dbReference type="Proteomes" id="UP001526426">
    <property type="component" value="Unassembled WGS sequence"/>
</dbReference>
<organism evidence="1 2">
    <name type="scientific">Spirulina subsalsa FACHB-351</name>
    <dbReference type="NCBI Taxonomy" id="234711"/>
    <lineage>
        <taxon>Bacteria</taxon>
        <taxon>Bacillati</taxon>
        <taxon>Cyanobacteriota</taxon>
        <taxon>Cyanophyceae</taxon>
        <taxon>Spirulinales</taxon>
        <taxon>Spirulinaceae</taxon>
        <taxon>Spirulina</taxon>
    </lineage>
</organism>
<accession>A0ABT3L7Z4</accession>
<sequence length="466" mass="53446">MPHYLKVLMKTKQFLLILIFCLSLGLVNCWPSSPPPSVTDPTTTQPITIWWTRGFYPAEDEALSRVVRQWERQINHPVELTFYDDDENLQRVLNALDEGNPPDIAYNRRTEFAVNPRVAWEGKVPDLSDVIQPVENLYTESAVKSAYLPNKTTGERSYYAVPLQQQTVHLHYWRDLLEEAGFTPEDIPENWDKFWAFWQQAQDNLRAKGYEDIYGVGLTVSPVSNDTFYEFEHFLEAYDVSLLDSEGNPRVNDPPLRESLVRLIDWIVGFYRQGYIHPDAVNWGVPDNNIAFLNRQLLMVFNPTLSIPGSQQTDPEVAQNIVTHPLPNEPDGEPAKTLISVKQVLTFTESPHPEAAKDFLRFLSTPENLSLYLQDSGGRYFPVMKPLLEEPFWSESTNPHIAVAAEQFKEVRPLEYITSPPYSQIFAENLWGKALRRVTVDRVSATVAVEETLARIEEIFAEWGDS</sequence>
<gene>
    <name evidence="1" type="ORF">K4A83_15305</name>
</gene>
<dbReference type="InterPro" id="IPR006059">
    <property type="entry name" value="SBP"/>
</dbReference>
<name>A0ABT3L7Z4_9CYAN</name>
<dbReference type="Pfam" id="PF13416">
    <property type="entry name" value="SBP_bac_8"/>
    <property type="match status" value="1"/>
</dbReference>
<dbReference type="EMBL" id="JAIHOM010000081">
    <property type="protein sequence ID" value="MCW6037631.1"/>
    <property type="molecule type" value="Genomic_DNA"/>
</dbReference>
<dbReference type="PANTHER" id="PTHR43649">
    <property type="entry name" value="ARABINOSE-BINDING PROTEIN-RELATED"/>
    <property type="match status" value="1"/>
</dbReference>